<gene>
    <name evidence="3" type="ORF">BN8_04875</name>
</gene>
<dbReference type="InterPro" id="IPR018677">
    <property type="entry name" value="DUF2157"/>
</dbReference>
<dbReference type="OrthoDB" id="650263at2"/>
<keyword evidence="1" id="KW-0812">Transmembrane</keyword>
<dbReference type="Pfam" id="PF09925">
    <property type="entry name" value="DUF2157"/>
    <property type="match status" value="1"/>
</dbReference>
<evidence type="ECO:0000313" key="4">
    <source>
        <dbReference type="Proteomes" id="UP000009309"/>
    </source>
</evidence>
<accession>I2GNX8</accession>
<keyword evidence="1" id="KW-1133">Transmembrane helix</keyword>
<feature type="transmembrane region" description="Helical" evidence="1">
    <location>
        <begin position="99"/>
        <end position="118"/>
    </location>
</feature>
<feature type="transmembrane region" description="Helical" evidence="1">
    <location>
        <begin position="271"/>
        <end position="290"/>
    </location>
</feature>
<feature type="transmembrane region" description="Helical" evidence="1">
    <location>
        <begin position="302"/>
        <end position="318"/>
    </location>
</feature>
<name>I2GNX8_9BACT</name>
<organism evidence="3 4">
    <name type="scientific">Fibrisoma limi BUZ 3</name>
    <dbReference type="NCBI Taxonomy" id="1185876"/>
    <lineage>
        <taxon>Bacteria</taxon>
        <taxon>Pseudomonadati</taxon>
        <taxon>Bacteroidota</taxon>
        <taxon>Cytophagia</taxon>
        <taxon>Cytophagales</taxon>
        <taxon>Spirosomataceae</taxon>
        <taxon>Fibrisoma</taxon>
    </lineage>
</organism>
<dbReference type="RefSeq" id="WP_009284174.1">
    <property type="nucleotide sequence ID" value="NZ_CAIT01000009.1"/>
</dbReference>
<feature type="transmembrane region" description="Helical" evidence="1">
    <location>
        <begin position="41"/>
        <end position="59"/>
    </location>
</feature>
<proteinExistence type="predicted"/>
<feature type="transmembrane region" description="Helical" evidence="1">
    <location>
        <begin position="130"/>
        <end position="149"/>
    </location>
</feature>
<feature type="domain" description="DUF2157" evidence="2">
    <location>
        <begin position="9"/>
        <end position="155"/>
    </location>
</feature>
<dbReference type="EMBL" id="CAIT01000009">
    <property type="protein sequence ID" value="CCH55606.1"/>
    <property type="molecule type" value="Genomic_DNA"/>
</dbReference>
<dbReference type="AlphaFoldDB" id="I2GNX8"/>
<feature type="transmembrane region" description="Helical" evidence="1">
    <location>
        <begin position="65"/>
        <end position="87"/>
    </location>
</feature>
<feature type="transmembrane region" description="Helical" evidence="1">
    <location>
        <begin position="188"/>
        <end position="206"/>
    </location>
</feature>
<dbReference type="STRING" id="1185876.BN8_04875"/>
<keyword evidence="4" id="KW-1185">Reference proteome</keyword>
<evidence type="ECO:0000259" key="2">
    <source>
        <dbReference type="Pfam" id="PF09925"/>
    </source>
</evidence>
<protein>
    <recommendedName>
        <fullName evidence="2">DUF2157 domain-containing protein</fullName>
    </recommendedName>
</protein>
<feature type="transmembrane region" description="Helical" evidence="1">
    <location>
        <begin position="213"/>
        <end position="235"/>
    </location>
</feature>
<evidence type="ECO:0000256" key="1">
    <source>
        <dbReference type="SAM" id="Phobius"/>
    </source>
</evidence>
<comment type="caution">
    <text evidence="3">The sequence shown here is derived from an EMBL/GenBank/DDBJ whole genome shotgun (WGS) entry which is preliminary data.</text>
</comment>
<dbReference type="Proteomes" id="UP000009309">
    <property type="component" value="Unassembled WGS sequence"/>
</dbReference>
<dbReference type="eggNOG" id="ENOG502ZB8Y">
    <property type="taxonomic scope" value="Bacteria"/>
</dbReference>
<reference evidence="3 4" key="1">
    <citation type="journal article" date="2012" name="J. Bacteriol.">
        <title>Genome Sequence of the Filamentous Bacterium Fibrisoma limi BUZ 3T.</title>
        <authorList>
            <person name="Filippini M."/>
            <person name="Qi W."/>
            <person name="Jaenicke S."/>
            <person name="Goesmann A."/>
            <person name="Smits T.H."/>
            <person name="Bagheri H.C."/>
        </authorList>
    </citation>
    <scope>NUCLEOTIDE SEQUENCE [LARGE SCALE GENOMIC DNA]</scope>
    <source>
        <strain evidence="4">BUZ 3T</strain>
    </source>
</reference>
<feature type="transmembrane region" description="Helical" evidence="1">
    <location>
        <begin position="156"/>
        <end position="176"/>
    </location>
</feature>
<keyword evidence="1" id="KW-0472">Membrane</keyword>
<evidence type="ECO:0000313" key="3">
    <source>
        <dbReference type="EMBL" id="CCH55606.1"/>
    </source>
</evidence>
<sequence>MSPDDLLNDLRQRSILNDEQRQRIAATERIRPFSLHWELRAMLYAGILLLSSGLGLLVYDNFDHVGHGILLLIIAAACVVSFVFAWLNRPPWTTEQASSRSAFGAYALLLACLLFLTLEGYAQYQYNVFGTRYGLVTFVPAMLFLALAYRFDHQGVLSMALTALISWVGVTVRPLTFYFKTNFFDQRVVFSAIGLALVIIAVALVLERQRIKAHFTLTHLTFAGNLLLVALLAGLFNFDELLPWFIAGLAAGCWLADRYARQEQRNRAGSFLFLLMSAIYGYIGLTYLYFKYLHPASSVADYVYFIVSGIVLIAYLLYQRRSVLHESV</sequence>